<dbReference type="AlphaFoldDB" id="A0A8K0I2T4"/>
<dbReference type="PANTHER" id="PTHR35735:SF8">
    <property type="entry name" value="PROTEIN NIM1-INTERACTING 2"/>
    <property type="match status" value="1"/>
</dbReference>
<dbReference type="PANTHER" id="PTHR35735">
    <property type="entry name" value="PROTEIN NIM1-INTERACTING 2"/>
    <property type="match status" value="1"/>
</dbReference>
<evidence type="ECO:0000256" key="3">
    <source>
        <dbReference type="ARBA" id="ARBA00023242"/>
    </source>
</evidence>
<evidence type="ECO:0000256" key="1">
    <source>
        <dbReference type="ARBA" id="ARBA00004123"/>
    </source>
</evidence>
<feature type="region of interest" description="Disordered" evidence="4">
    <location>
        <begin position="1"/>
        <end position="33"/>
    </location>
</feature>
<feature type="region of interest" description="Disordered" evidence="4">
    <location>
        <begin position="123"/>
        <end position="142"/>
    </location>
</feature>
<dbReference type="OrthoDB" id="1098796at2759"/>
<comment type="similarity">
    <text evidence="2">Belongs to the NPR1-interactor family.</text>
</comment>
<comment type="caution">
    <text evidence="5">The sequence shown here is derived from an EMBL/GenBank/DDBJ whole genome shotgun (WGS) entry which is preliminary data.</text>
</comment>
<protein>
    <submittedName>
        <fullName evidence="5">Protein NIM1-INTERACTING 2</fullName>
    </submittedName>
</protein>
<dbReference type="InterPro" id="IPR034577">
    <property type="entry name" value="NIMIN-2"/>
</dbReference>
<evidence type="ECO:0000256" key="4">
    <source>
        <dbReference type="SAM" id="MobiDB-lite"/>
    </source>
</evidence>
<evidence type="ECO:0000313" key="6">
    <source>
        <dbReference type="Proteomes" id="UP000797356"/>
    </source>
</evidence>
<accession>A0A8K0I2T4</accession>
<dbReference type="InterPro" id="IPR031425">
    <property type="entry name" value="NPR1/NH1-interacting"/>
</dbReference>
<dbReference type="Pfam" id="PF15699">
    <property type="entry name" value="NPR1_interact"/>
    <property type="match status" value="1"/>
</dbReference>
<comment type="subcellular location">
    <subcellularLocation>
        <location evidence="1">Nucleus</location>
    </subcellularLocation>
</comment>
<dbReference type="EMBL" id="CM017874">
    <property type="protein sequence ID" value="KAG1334792.1"/>
    <property type="molecule type" value="Genomic_DNA"/>
</dbReference>
<keyword evidence="3" id="KW-0539">Nucleus</keyword>
<feature type="compositionally biased region" description="Basic and acidic residues" evidence="4">
    <location>
        <begin position="1"/>
        <end position="31"/>
    </location>
</feature>
<gene>
    <name evidence="5" type="ORF">COCNU_03G009110</name>
</gene>
<reference evidence="5" key="1">
    <citation type="journal article" date="2017" name="Gigascience">
        <title>The genome draft of coconut (Cocos nucifera).</title>
        <authorList>
            <person name="Xiao Y."/>
            <person name="Xu P."/>
            <person name="Fan H."/>
            <person name="Baudouin L."/>
            <person name="Xia W."/>
            <person name="Bocs S."/>
            <person name="Xu J."/>
            <person name="Li Q."/>
            <person name="Guo A."/>
            <person name="Zhou L."/>
            <person name="Li J."/>
            <person name="Wu Y."/>
            <person name="Ma Z."/>
            <person name="Armero A."/>
            <person name="Issali A.E."/>
            <person name="Liu N."/>
            <person name="Peng M."/>
            <person name="Yang Y."/>
        </authorList>
    </citation>
    <scope>NUCLEOTIDE SEQUENCE</scope>
    <source>
        <tissue evidence="5">Spear leaf of Hainan Tall coconut</tissue>
    </source>
</reference>
<dbReference type="GO" id="GO:0010112">
    <property type="term" value="P:regulation of systemic acquired resistance"/>
    <property type="evidence" value="ECO:0007669"/>
    <property type="project" value="InterPro"/>
</dbReference>
<evidence type="ECO:0000313" key="5">
    <source>
        <dbReference type="EMBL" id="KAG1334792.1"/>
    </source>
</evidence>
<dbReference type="GO" id="GO:0005634">
    <property type="term" value="C:nucleus"/>
    <property type="evidence" value="ECO:0007669"/>
    <property type="project" value="UniProtKB-SubCell"/>
</dbReference>
<dbReference type="Proteomes" id="UP000797356">
    <property type="component" value="Chromosome 3"/>
</dbReference>
<sequence>METATRKRPGDGEEEKRRTGARAEEERHQSVTDDEVEEFFAILRRVREAARCFPVRDGDGGAGVRKRVAAEGLSTWRPRFEREDFEDGSNVRADRRLRGAEEVASGGAVAAVERVAENAIPGRLDLNADPAPEEVDLGVAKR</sequence>
<proteinExistence type="inferred from homology"/>
<reference evidence="5" key="2">
    <citation type="submission" date="2019-07" db="EMBL/GenBank/DDBJ databases">
        <authorList>
            <person name="Yang Y."/>
            <person name="Bocs S."/>
            <person name="Baudouin L."/>
        </authorList>
    </citation>
    <scope>NUCLEOTIDE SEQUENCE</scope>
    <source>
        <tissue evidence="5">Spear leaf of Hainan Tall coconut</tissue>
    </source>
</reference>
<keyword evidence="6" id="KW-1185">Reference proteome</keyword>
<evidence type="ECO:0000256" key="2">
    <source>
        <dbReference type="ARBA" id="ARBA00009937"/>
    </source>
</evidence>
<name>A0A8K0I2T4_COCNU</name>
<organism evidence="5 6">
    <name type="scientific">Cocos nucifera</name>
    <name type="common">Coconut palm</name>
    <dbReference type="NCBI Taxonomy" id="13894"/>
    <lineage>
        <taxon>Eukaryota</taxon>
        <taxon>Viridiplantae</taxon>
        <taxon>Streptophyta</taxon>
        <taxon>Embryophyta</taxon>
        <taxon>Tracheophyta</taxon>
        <taxon>Spermatophyta</taxon>
        <taxon>Magnoliopsida</taxon>
        <taxon>Liliopsida</taxon>
        <taxon>Arecaceae</taxon>
        <taxon>Arecoideae</taxon>
        <taxon>Cocoseae</taxon>
        <taxon>Attaleinae</taxon>
        <taxon>Cocos</taxon>
    </lineage>
</organism>